<evidence type="ECO:0000313" key="4">
    <source>
        <dbReference type="RefSeq" id="XP_055359406.1"/>
    </source>
</evidence>
<organism evidence="3 4">
    <name type="scientific">Betta splendens</name>
    <name type="common">Siamese fighting fish</name>
    <dbReference type="NCBI Taxonomy" id="158456"/>
    <lineage>
        <taxon>Eukaryota</taxon>
        <taxon>Metazoa</taxon>
        <taxon>Chordata</taxon>
        <taxon>Craniata</taxon>
        <taxon>Vertebrata</taxon>
        <taxon>Euteleostomi</taxon>
        <taxon>Actinopterygii</taxon>
        <taxon>Neopterygii</taxon>
        <taxon>Teleostei</taxon>
        <taxon>Neoteleostei</taxon>
        <taxon>Acanthomorphata</taxon>
        <taxon>Anabantaria</taxon>
        <taxon>Anabantiformes</taxon>
        <taxon>Anabantoidei</taxon>
        <taxon>Osphronemidae</taxon>
        <taxon>Betta</taxon>
    </lineage>
</organism>
<keyword evidence="1" id="KW-1133">Transmembrane helix</keyword>
<dbReference type="Proteomes" id="UP000515150">
    <property type="component" value="Chromosome 16"/>
</dbReference>
<dbReference type="InterPro" id="IPR013783">
    <property type="entry name" value="Ig-like_fold"/>
</dbReference>
<dbReference type="OrthoDB" id="10039395at2759"/>
<feature type="domain" description="Immunoglobulin V-set" evidence="2">
    <location>
        <begin position="51"/>
        <end position="147"/>
    </location>
</feature>
<reference evidence="4" key="1">
    <citation type="submission" date="2025-08" db="UniProtKB">
        <authorList>
            <consortium name="RefSeq"/>
        </authorList>
    </citation>
    <scope>IDENTIFICATION</scope>
</reference>
<dbReference type="Pfam" id="PF07686">
    <property type="entry name" value="V-set"/>
    <property type="match status" value="1"/>
</dbReference>
<feature type="transmembrane region" description="Helical" evidence="1">
    <location>
        <begin position="176"/>
        <end position="200"/>
    </location>
</feature>
<dbReference type="GeneID" id="114843392"/>
<evidence type="ECO:0000313" key="3">
    <source>
        <dbReference type="Proteomes" id="UP000515150"/>
    </source>
</evidence>
<dbReference type="Gene3D" id="2.60.40.10">
    <property type="entry name" value="Immunoglobulins"/>
    <property type="match status" value="1"/>
</dbReference>
<dbReference type="PANTHER" id="PTHR46484:SF1">
    <property type="entry name" value="SCHWANN CELL MYELIN PROTEIN-RELATED"/>
    <property type="match status" value="1"/>
</dbReference>
<dbReference type="RefSeq" id="XP_055359406.1">
    <property type="nucleotide sequence ID" value="XM_055503431.1"/>
</dbReference>
<proteinExistence type="predicted"/>
<dbReference type="InterPro" id="IPR013106">
    <property type="entry name" value="Ig_V-set"/>
</dbReference>
<gene>
    <name evidence="4" type="primary">LOC114843392</name>
</gene>
<keyword evidence="3" id="KW-1185">Reference proteome</keyword>
<sequence>MLTAGLTGKLRNVLANLNMFFSDQMKLQVLIDLSLMLVLASGSKDQDWNITVPESINATLGSDVTIKCTFDYPKKYSNDSVQVYWKMKVASNITINDQDKNAFICHTNDSFVLTEYRRRTHLIRDESNKSCSVKILNVRHNISDIYVRIVLTTEKYSFKKHLVSIFVLDEDSSPTLYVVAAVPASAVLIIIIIVSGCLCYRKRRRSKSITREESGYYANFSRAPSNPVHSEATCKTHDNRKHPEPKVIDESVYVNTEAITAQMGQRLDHREVIYENVNCSK</sequence>
<accession>A0A9W2XBV2</accession>
<protein>
    <submittedName>
        <fullName evidence="4">Uncharacterized protein LOC114843392 isoform X1</fullName>
    </submittedName>
</protein>
<evidence type="ECO:0000256" key="1">
    <source>
        <dbReference type="SAM" id="Phobius"/>
    </source>
</evidence>
<dbReference type="SUPFAM" id="SSF48726">
    <property type="entry name" value="Immunoglobulin"/>
    <property type="match status" value="1"/>
</dbReference>
<keyword evidence="1" id="KW-0472">Membrane</keyword>
<keyword evidence="1" id="KW-0812">Transmembrane</keyword>
<evidence type="ECO:0000259" key="2">
    <source>
        <dbReference type="Pfam" id="PF07686"/>
    </source>
</evidence>
<dbReference type="AlphaFoldDB" id="A0A9W2XBV2"/>
<name>A0A9W2XBV2_BETSP</name>
<dbReference type="PANTHER" id="PTHR46484">
    <property type="entry name" value="SI:CH211-171H4.5-RELATED"/>
    <property type="match status" value="1"/>
</dbReference>
<dbReference type="InterPro" id="IPR036179">
    <property type="entry name" value="Ig-like_dom_sf"/>
</dbReference>